<feature type="compositionally biased region" description="Low complexity" evidence="8">
    <location>
        <begin position="229"/>
        <end position="238"/>
    </location>
</feature>
<keyword evidence="10" id="KW-0121">Carboxypeptidase</keyword>
<reference evidence="10 11" key="1">
    <citation type="submission" date="2023-05" db="EMBL/GenBank/DDBJ databases">
        <title>Sequencing and Assembly of Streptomyces sp. NP73.</title>
        <authorList>
            <person name="Konwar A.N."/>
            <person name="Saikia K."/>
            <person name="Thakur D."/>
        </authorList>
    </citation>
    <scope>NUCLEOTIDE SEQUENCE [LARGE SCALE GENOMIC DNA]</scope>
    <source>
        <strain evidence="10 11">NP73</strain>
    </source>
</reference>
<evidence type="ECO:0000256" key="2">
    <source>
        <dbReference type="ARBA" id="ARBA00022729"/>
    </source>
</evidence>
<dbReference type="Gene3D" id="3.40.710.10">
    <property type="entry name" value="DD-peptidase/beta-lactamase superfamily"/>
    <property type="match status" value="1"/>
</dbReference>
<feature type="compositionally biased region" description="Basic and acidic residues" evidence="8">
    <location>
        <begin position="381"/>
        <end position="399"/>
    </location>
</feature>
<evidence type="ECO:0000259" key="9">
    <source>
        <dbReference type="Pfam" id="PF00768"/>
    </source>
</evidence>
<sequence length="861" mass="88470">MKAETVSNGARAGRNPQEGEPGPDGALADAPAGREPKDTAPEPETDALAGRAPKSTAPKSEGDAPAGSLTGREPKDTAPEPETDTPTRTLTKRETTTPEPDGPAGPADPRVRDLAGRAPKSTAPEPESGTGRGSADALVQRGATDAEPEPADDAPGGREPAGTPAGRAAADAAPAGRGSAADTAAQREVDARPRADAPREAAEGGNAAEREPLRAPDRREQTAAGEGTGTVPEPEGGTAARREPARPSAGSGPDAEADTATRPGQKAGEASAQAGKDRPRPSWAKGDAPEGDDPADGAVPARPESPRPSRAEDRPRPSWAKAEDGQGSPKGKGTPAPRPRPGMPSPKEEAAAAGAGQGRPSGGVRPGGAPTDPEGAAAQPHDPERTSEFVALKDPDAVRPPKPKTQPQPQPQPAQRPAPVVLEPTREAPLPPLELLAELTNTAPPPETPRRTLMRRVKVWTPIVLLLGGVVAGAQMLRPLPAPTFVTDRTSHTVEGSTTIPWPAKGQAAVRFPGSGAISTFGEQKPVPTASVGKVMTAYVILKNHPLRKDEPGPGIEIDAKAVAEGKSEDESRIKDLTLGQKFSEQDMLKMMMIPSANNIARQLARWDSGNDEAAFVAKMNAAAKELGMRDTTYTDPSGLDAGTVSTAVDQLKLAEAVMREEAFREIVELASSPVTGRTQAVDNNNTLLSVRGLGAVGIKTGSSTPAGGTLMWAADKKVGGESPLILGVMMEQRVDGPDPNAAKSLELVLNNSRKIIEAVRKALAPATVIRKGQPVGHVSDGLGGSTPLVATKDLTVIGVPGQQLRLSLGAGAKPLPHEAKAGTEVGVLTVGEGLGAKTVPVAVGTDLVEPSFGARVTRLS</sequence>
<evidence type="ECO:0000313" key="11">
    <source>
        <dbReference type="Proteomes" id="UP001223390"/>
    </source>
</evidence>
<evidence type="ECO:0000256" key="8">
    <source>
        <dbReference type="SAM" id="MobiDB-lite"/>
    </source>
</evidence>
<name>A0ABT7GNU4_9ACTN</name>
<feature type="compositionally biased region" description="Pro residues" evidence="8">
    <location>
        <begin position="400"/>
        <end position="416"/>
    </location>
</feature>
<feature type="compositionally biased region" description="Basic and acidic residues" evidence="8">
    <location>
        <begin position="304"/>
        <end position="324"/>
    </location>
</feature>
<comment type="caution">
    <text evidence="10">The sequence shown here is derived from an EMBL/GenBank/DDBJ whole genome shotgun (WGS) entry which is preliminary data.</text>
</comment>
<keyword evidence="5" id="KW-0573">Peptidoglycan synthesis</keyword>
<dbReference type="InterPro" id="IPR012338">
    <property type="entry name" value="Beta-lactam/transpept-like"/>
</dbReference>
<accession>A0ABT7GNU4</accession>
<feature type="compositionally biased region" description="Low complexity" evidence="8">
    <location>
        <begin position="153"/>
        <end position="184"/>
    </location>
</feature>
<dbReference type="RefSeq" id="WP_285340930.1">
    <property type="nucleotide sequence ID" value="NZ_JASITI010000005.1"/>
</dbReference>
<evidence type="ECO:0000256" key="7">
    <source>
        <dbReference type="RuleBase" id="RU004016"/>
    </source>
</evidence>
<proteinExistence type="inferred from homology"/>
<dbReference type="Pfam" id="PF00768">
    <property type="entry name" value="Peptidase_S11"/>
    <property type="match status" value="1"/>
</dbReference>
<keyword evidence="2" id="KW-0732">Signal</keyword>
<comment type="similarity">
    <text evidence="1 7">Belongs to the peptidase S11 family.</text>
</comment>
<feature type="region of interest" description="Disordered" evidence="8">
    <location>
        <begin position="1"/>
        <end position="418"/>
    </location>
</feature>
<dbReference type="PRINTS" id="PR00725">
    <property type="entry name" value="DADACBPTASE1"/>
</dbReference>
<evidence type="ECO:0000256" key="4">
    <source>
        <dbReference type="ARBA" id="ARBA00022960"/>
    </source>
</evidence>
<feature type="domain" description="Peptidase S11 D-alanyl-D-alanine carboxypeptidase A N-terminal" evidence="9">
    <location>
        <begin position="524"/>
        <end position="730"/>
    </location>
</feature>
<evidence type="ECO:0000256" key="5">
    <source>
        <dbReference type="ARBA" id="ARBA00022984"/>
    </source>
</evidence>
<dbReference type="InterPro" id="IPR001967">
    <property type="entry name" value="Peptidase_S11_N"/>
</dbReference>
<keyword evidence="11" id="KW-1185">Reference proteome</keyword>
<dbReference type="EMBL" id="JASITI010000005">
    <property type="protein sequence ID" value="MDK9495262.1"/>
    <property type="molecule type" value="Genomic_DNA"/>
</dbReference>
<feature type="compositionally biased region" description="Gly residues" evidence="8">
    <location>
        <begin position="355"/>
        <end position="366"/>
    </location>
</feature>
<dbReference type="PANTHER" id="PTHR21581">
    <property type="entry name" value="D-ALANYL-D-ALANINE CARBOXYPEPTIDASE"/>
    <property type="match status" value="1"/>
</dbReference>
<keyword evidence="10" id="KW-0645">Protease</keyword>
<evidence type="ECO:0000256" key="3">
    <source>
        <dbReference type="ARBA" id="ARBA00022801"/>
    </source>
</evidence>
<dbReference type="PANTHER" id="PTHR21581:SF33">
    <property type="entry name" value="D-ALANYL-D-ALANINE CARBOXYPEPTIDASE DACB"/>
    <property type="match status" value="1"/>
</dbReference>
<keyword evidence="6" id="KW-0961">Cell wall biogenesis/degradation</keyword>
<feature type="compositionally biased region" description="Basic and acidic residues" evidence="8">
    <location>
        <begin position="185"/>
        <end position="221"/>
    </location>
</feature>
<protein>
    <submittedName>
        <fullName evidence="10">D-alanyl-D-alanine carboxypeptidase</fullName>
    </submittedName>
</protein>
<evidence type="ECO:0000256" key="6">
    <source>
        <dbReference type="ARBA" id="ARBA00023316"/>
    </source>
</evidence>
<organism evidence="10 11">
    <name type="scientific">Streptomyces katrae</name>
    <dbReference type="NCBI Taxonomy" id="68223"/>
    <lineage>
        <taxon>Bacteria</taxon>
        <taxon>Bacillati</taxon>
        <taxon>Actinomycetota</taxon>
        <taxon>Actinomycetes</taxon>
        <taxon>Kitasatosporales</taxon>
        <taxon>Streptomycetaceae</taxon>
        <taxon>Streptomyces</taxon>
    </lineage>
</organism>
<dbReference type="SUPFAM" id="SSF56601">
    <property type="entry name" value="beta-lactamase/transpeptidase-like"/>
    <property type="match status" value="1"/>
</dbReference>
<keyword evidence="4" id="KW-0133">Cell shape</keyword>
<dbReference type="Proteomes" id="UP001223390">
    <property type="component" value="Unassembled WGS sequence"/>
</dbReference>
<gene>
    <name evidence="10" type="ORF">QEZ40_005394</name>
</gene>
<feature type="compositionally biased region" description="Low complexity" evidence="8">
    <location>
        <begin position="19"/>
        <end position="31"/>
    </location>
</feature>
<keyword evidence="3" id="KW-0378">Hydrolase</keyword>
<dbReference type="InterPro" id="IPR018044">
    <property type="entry name" value="Peptidase_S11"/>
</dbReference>
<feature type="compositionally biased region" description="Low complexity" evidence="8">
    <location>
        <begin position="97"/>
        <end position="108"/>
    </location>
</feature>
<dbReference type="GO" id="GO:0004180">
    <property type="term" value="F:carboxypeptidase activity"/>
    <property type="evidence" value="ECO:0007669"/>
    <property type="project" value="UniProtKB-KW"/>
</dbReference>
<evidence type="ECO:0000256" key="1">
    <source>
        <dbReference type="ARBA" id="ARBA00007164"/>
    </source>
</evidence>
<evidence type="ECO:0000313" key="10">
    <source>
        <dbReference type="EMBL" id="MDK9495262.1"/>
    </source>
</evidence>